<name>A0AB38D288_9MYCO</name>
<organism evidence="7 8">
    <name type="scientific">Mycobacteroides abscessus subsp. abscessus</name>
    <dbReference type="NCBI Taxonomy" id="1185650"/>
    <lineage>
        <taxon>Bacteria</taxon>
        <taxon>Bacillati</taxon>
        <taxon>Actinomycetota</taxon>
        <taxon>Actinomycetes</taxon>
        <taxon>Mycobacteriales</taxon>
        <taxon>Mycobacteriaceae</taxon>
        <taxon>Mycobacteroides</taxon>
        <taxon>Mycobacteroides abscessus</taxon>
    </lineage>
</organism>
<evidence type="ECO:0000256" key="5">
    <source>
        <dbReference type="SAM" id="MobiDB-lite"/>
    </source>
</evidence>
<proteinExistence type="predicted"/>
<dbReference type="EMBL" id="FSHM01000005">
    <property type="protein sequence ID" value="SIB41242.1"/>
    <property type="molecule type" value="Genomic_DNA"/>
</dbReference>
<reference evidence="7 8" key="1">
    <citation type="submission" date="2016-11" db="EMBL/GenBank/DDBJ databases">
        <authorList>
            <consortium name="Pathogen Informatics"/>
        </authorList>
    </citation>
    <scope>NUCLEOTIDE SEQUENCE [LARGE SCALE GENOMIC DNA]</scope>
    <source>
        <strain evidence="7 8">104</strain>
    </source>
</reference>
<feature type="compositionally biased region" description="Polar residues" evidence="5">
    <location>
        <begin position="9"/>
        <end position="19"/>
    </location>
</feature>
<dbReference type="PANTHER" id="PTHR30055">
    <property type="entry name" value="HTH-TYPE TRANSCRIPTIONAL REGULATOR RUTR"/>
    <property type="match status" value="1"/>
</dbReference>
<dbReference type="PROSITE" id="PS50977">
    <property type="entry name" value="HTH_TETR_2"/>
    <property type="match status" value="1"/>
</dbReference>
<protein>
    <submittedName>
        <fullName evidence="7">Transcriptional regulator</fullName>
    </submittedName>
</protein>
<gene>
    <name evidence="7" type="ORF">SAMEA2070301_03725</name>
</gene>
<evidence type="ECO:0000256" key="1">
    <source>
        <dbReference type="ARBA" id="ARBA00023015"/>
    </source>
</evidence>
<accession>A0AB38D288</accession>
<keyword evidence="1" id="KW-0805">Transcription regulation</keyword>
<keyword evidence="2 4" id="KW-0238">DNA-binding</keyword>
<keyword evidence="3" id="KW-0804">Transcription</keyword>
<dbReference type="GO" id="GO:0003700">
    <property type="term" value="F:DNA-binding transcription factor activity"/>
    <property type="evidence" value="ECO:0007669"/>
    <property type="project" value="TreeGrafter"/>
</dbReference>
<evidence type="ECO:0000313" key="7">
    <source>
        <dbReference type="EMBL" id="SIB41242.1"/>
    </source>
</evidence>
<dbReference type="AlphaFoldDB" id="A0AB38D288"/>
<feature type="region of interest" description="Disordered" evidence="5">
    <location>
        <begin position="6"/>
        <end position="25"/>
    </location>
</feature>
<dbReference type="Proteomes" id="UP000185210">
    <property type="component" value="Unassembled WGS sequence"/>
</dbReference>
<evidence type="ECO:0000259" key="6">
    <source>
        <dbReference type="PROSITE" id="PS50977"/>
    </source>
</evidence>
<evidence type="ECO:0000256" key="2">
    <source>
        <dbReference type="ARBA" id="ARBA00023125"/>
    </source>
</evidence>
<dbReference type="Gene3D" id="1.10.357.10">
    <property type="entry name" value="Tetracycline Repressor, domain 2"/>
    <property type="match status" value="1"/>
</dbReference>
<dbReference type="SUPFAM" id="SSF46689">
    <property type="entry name" value="Homeodomain-like"/>
    <property type="match status" value="1"/>
</dbReference>
<dbReference type="InterPro" id="IPR050109">
    <property type="entry name" value="HTH-type_TetR-like_transc_reg"/>
</dbReference>
<dbReference type="InterPro" id="IPR001647">
    <property type="entry name" value="HTH_TetR"/>
</dbReference>
<evidence type="ECO:0000256" key="3">
    <source>
        <dbReference type="ARBA" id="ARBA00023163"/>
    </source>
</evidence>
<comment type="caution">
    <text evidence="7">The sequence shown here is derived from an EMBL/GenBank/DDBJ whole genome shotgun (WGS) entry which is preliminary data.</text>
</comment>
<evidence type="ECO:0000313" key="8">
    <source>
        <dbReference type="Proteomes" id="UP000185210"/>
    </source>
</evidence>
<dbReference type="InterPro" id="IPR009057">
    <property type="entry name" value="Homeodomain-like_sf"/>
</dbReference>
<feature type="DNA-binding region" description="H-T-H motif" evidence="4">
    <location>
        <begin position="68"/>
        <end position="87"/>
    </location>
</feature>
<evidence type="ECO:0000256" key="4">
    <source>
        <dbReference type="PROSITE-ProRule" id="PRU00335"/>
    </source>
</evidence>
<dbReference type="GO" id="GO:0000976">
    <property type="term" value="F:transcription cis-regulatory region binding"/>
    <property type="evidence" value="ECO:0007669"/>
    <property type="project" value="TreeGrafter"/>
</dbReference>
<dbReference type="PANTHER" id="PTHR30055:SF234">
    <property type="entry name" value="HTH-TYPE TRANSCRIPTIONAL REGULATOR BETI"/>
    <property type="match status" value="1"/>
</dbReference>
<sequence length="213" mass="23331">MLILRLGESINSHSENSPKPTRGVEHRKALEVTGNDWLLEQPRAAAATERILQAAASLIGRRGFDDFSIHELAASVHCSPATIYRHAGGKAAICEAVVVRLSSRIVNAVDDAICDLTGHERIVVAVSVALHHLRTEHIVQQLLRSSNPKNRRWIETSPIVTGIATSMIGSDRHDEAAAQWFVRAVLALWHWPASVPGTEREIIERFLGPALSA</sequence>
<dbReference type="Pfam" id="PF00440">
    <property type="entry name" value="TetR_N"/>
    <property type="match status" value="1"/>
</dbReference>
<feature type="domain" description="HTH tetR-type" evidence="6">
    <location>
        <begin position="45"/>
        <end position="105"/>
    </location>
</feature>